<evidence type="ECO:0000313" key="2">
    <source>
        <dbReference type="EMBL" id="MBO8414139.1"/>
    </source>
</evidence>
<feature type="transmembrane region" description="Helical" evidence="1">
    <location>
        <begin position="137"/>
        <end position="158"/>
    </location>
</feature>
<dbReference type="EMBL" id="JADING010000044">
    <property type="protein sequence ID" value="MBO8414139.1"/>
    <property type="molecule type" value="Genomic_DNA"/>
</dbReference>
<accession>A0A9D9D5N7</accession>
<feature type="transmembrane region" description="Helical" evidence="1">
    <location>
        <begin position="58"/>
        <end position="79"/>
    </location>
</feature>
<reference evidence="2" key="1">
    <citation type="submission" date="2020-10" db="EMBL/GenBank/DDBJ databases">
        <authorList>
            <person name="Gilroy R."/>
        </authorList>
    </citation>
    <scope>NUCLEOTIDE SEQUENCE</scope>
    <source>
        <strain evidence="2">1748</strain>
    </source>
</reference>
<name>A0A9D9D5N7_9BACL</name>
<evidence type="ECO:0000256" key="1">
    <source>
        <dbReference type="SAM" id="Phobius"/>
    </source>
</evidence>
<dbReference type="AlphaFoldDB" id="A0A9D9D5N7"/>
<feature type="transmembrane region" description="Helical" evidence="1">
    <location>
        <begin position="178"/>
        <end position="206"/>
    </location>
</feature>
<sequence length="220" mass="25256">MAKKETNFIGQEEDVAELDSSLTQTTFNKNDTEVADKISMGYFHLLFRRIVIKVKNRIALIPMLMTVFTMCVITFTIFIRVRAISVLTVSTENYPLLPNYIGDWNAMFHFFTCLLAILSCVIYLNSIGRHASKEKKYIFLGLFVVAMAIQIVFDVLFLNDVDMKFDLGFVTDRVDDTYGFNLIATSVYWCRFHLICAAISIGLAIIEPFLQPFVKKIQLR</sequence>
<reference evidence="2" key="2">
    <citation type="journal article" date="2021" name="PeerJ">
        <title>Extensive microbial diversity within the chicken gut microbiome revealed by metagenomics and culture.</title>
        <authorList>
            <person name="Gilroy R."/>
            <person name="Ravi A."/>
            <person name="Getino M."/>
            <person name="Pursley I."/>
            <person name="Horton D.L."/>
            <person name="Alikhan N.F."/>
            <person name="Baker D."/>
            <person name="Gharbi K."/>
            <person name="Hall N."/>
            <person name="Watson M."/>
            <person name="Adriaenssens E.M."/>
            <person name="Foster-Nyarko E."/>
            <person name="Jarju S."/>
            <person name="Secka A."/>
            <person name="Antonio M."/>
            <person name="Oren A."/>
            <person name="Chaudhuri R.R."/>
            <person name="La Ragione R."/>
            <person name="Hildebrand F."/>
            <person name="Pallen M.J."/>
        </authorList>
    </citation>
    <scope>NUCLEOTIDE SEQUENCE</scope>
    <source>
        <strain evidence="2">1748</strain>
    </source>
</reference>
<keyword evidence="1" id="KW-0472">Membrane</keyword>
<feature type="transmembrane region" description="Helical" evidence="1">
    <location>
        <begin position="106"/>
        <end position="125"/>
    </location>
</feature>
<protein>
    <submittedName>
        <fullName evidence="2">Uncharacterized protein</fullName>
    </submittedName>
</protein>
<organism evidence="2 3">
    <name type="scientific">Candidatus Scatoplasma merdavium</name>
    <dbReference type="NCBI Taxonomy" id="2840932"/>
    <lineage>
        <taxon>Bacteria</taxon>
        <taxon>Bacillati</taxon>
        <taxon>Bacillota</taxon>
        <taxon>Bacilli</taxon>
        <taxon>Bacillales</taxon>
        <taxon>Candidatus Scatoplasma</taxon>
    </lineage>
</organism>
<proteinExistence type="predicted"/>
<keyword evidence="1" id="KW-0812">Transmembrane</keyword>
<evidence type="ECO:0000313" key="3">
    <source>
        <dbReference type="Proteomes" id="UP000823629"/>
    </source>
</evidence>
<gene>
    <name evidence="2" type="ORF">IAC78_01480</name>
</gene>
<comment type="caution">
    <text evidence="2">The sequence shown here is derived from an EMBL/GenBank/DDBJ whole genome shotgun (WGS) entry which is preliminary data.</text>
</comment>
<dbReference type="Proteomes" id="UP000823629">
    <property type="component" value="Unassembled WGS sequence"/>
</dbReference>
<keyword evidence="1" id="KW-1133">Transmembrane helix</keyword>